<keyword evidence="7" id="KW-0560">Oxidoreductase</keyword>
<feature type="domain" description="Sirohaem synthase dimerisation" evidence="16">
    <location>
        <begin position="150"/>
        <end position="205"/>
    </location>
</feature>
<keyword evidence="6" id="KW-0949">S-adenosyl-L-methionine</keyword>
<evidence type="ECO:0000259" key="16">
    <source>
        <dbReference type="Pfam" id="PF10414"/>
    </source>
</evidence>
<dbReference type="SUPFAM" id="SSF75615">
    <property type="entry name" value="Siroheme synthase middle domains-like"/>
    <property type="match status" value="1"/>
</dbReference>
<keyword evidence="10" id="KW-0627">Porphyrin biosynthesis</keyword>
<dbReference type="InterPro" id="IPR036291">
    <property type="entry name" value="NAD(P)-bd_dom_sf"/>
</dbReference>
<keyword evidence="4 14" id="KW-0489">Methyltransferase</keyword>
<accession>A0ABQ4NH75</accession>
<dbReference type="PANTHER" id="PTHR45790">
    <property type="entry name" value="SIROHEME SYNTHASE-RELATED"/>
    <property type="match status" value="1"/>
</dbReference>
<dbReference type="InterPro" id="IPR014777">
    <property type="entry name" value="4pyrrole_Mease_sub1"/>
</dbReference>
<dbReference type="InterPro" id="IPR000878">
    <property type="entry name" value="4pyrrol_Mease"/>
</dbReference>
<evidence type="ECO:0000256" key="5">
    <source>
        <dbReference type="ARBA" id="ARBA00022679"/>
    </source>
</evidence>
<comment type="pathway">
    <text evidence="12">Porphyrin-containing compound metabolism; siroheme biosynthesis; precorrin-2 from uroporphyrinogen III: step 1/1.</text>
</comment>
<dbReference type="Gene3D" id="3.30.160.110">
    <property type="entry name" value="Siroheme synthase, domain 2"/>
    <property type="match status" value="1"/>
</dbReference>
<dbReference type="Pfam" id="PF00590">
    <property type="entry name" value="TP_methylase"/>
    <property type="match status" value="1"/>
</dbReference>
<dbReference type="Gene3D" id="3.30.950.10">
    <property type="entry name" value="Methyltransferase, Cobalt-precorrin-4 Transmethylase, Domain 2"/>
    <property type="match status" value="1"/>
</dbReference>
<dbReference type="PROSITE" id="PS00839">
    <property type="entry name" value="SUMT_1"/>
    <property type="match status" value="1"/>
</dbReference>
<keyword evidence="5 14" id="KW-0808">Transferase</keyword>
<evidence type="ECO:0000256" key="6">
    <source>
        <dbReference type="ARBA" id="ARBA00022691"/>
    </source>
</evidence>
<dbReference type="Pfam" id="PF13241">
    <property type="entry name" value="NAD_binding_7"/>
    <property type="match status" value="1"/>
</dbReference>
<name>A0ABQ4NH75_9RHOB</name>
<evidence type="ECO:0000256" key="2">
    <source>
        <dbReference type="ARBA" id="ARBA00005879"/>
    </source>
</evidence>
<dbReference type="RefSeq" id="WP_220747300.1">
    <property type="nucleotide sequence ID" value="NZ_BPFH01000001.1"/>
</dbReference>
<keyword evidence="18" id="KW-1185">Reference proteome</keyword>
<dbReference type="PROSITE" id="PS00840">
    <property type="entry name" value="SUMT_2"/>
    <property type="match status" value="1"/>
</dbReference>
<keyword evidence="11" id="KW-0511">Multifunctional enzyme</keyword>
<dbReference type="InterPro" id="IPR050161">
    <property type="entry name" value="Siro_Cobalamin_biosynth"/>
</dbReference>
<dbReference type="NCBIfam" id="NF004790">
    <property type="entry name" value="PRK06136.1"/>
    <property type="match status" value="1"/>
</dbReference>
<evidence type="ECO:0000256" key="12">
    <source>
        <dbReference type="ARBA" id="ARBA00025705"/>
    </source>
</evidence>
<dbReference type="InterPro" id="IPR019478">
    <property type="entry name" value="Sirohaem_synthase_dimer_dom"/>
</dbReference>
<protein>
    <submittedName>
        <fullName evidence="17">Siroheme synthase</fullName>
    </submittedName>
</protein>
<dbReference type="Gene3D" id="1.10.8.210">
    <property type="entry name" value="Sirohaem synthase, dimerisation domain"/>
    <property type="match status" value="1"/>
</dbReference>
<dbReference type="Proteomes" id="UP000786693">
    <property type="component" value="Unassembled WGS sequence"/>
</dbReference>
<evidence type="ECO:0000256" key="3">
    <source>
        <dbReference type="ARBA" id="ARBA00022573"/>
    </source>
</evidence>
<evidence type="ECO:0000256" key="14">
    <source>
        <dbReference type="RuleBase" id="RU003960"/>
    </source>
</evidence>
<evidence type="ECO:0000313" key="18">
    <source>
        <dbReference type="Proteomes" id="UP000786693"/>
    </source>
</evidence>
<dbReference type="InterPro" id="IPR037115">
    <property type="entry name" value="Sirohaem_synt_dimer_dom_sf"/>
</dbReference>
<evidence type="ECO:0000256" key="9">
    <source>
        <dbReference type="ARBA" id="ARBA00023239"/>
    </source>
</evidence>
<dbReference type="InterPro" id="IPR006366">
    <property type="entry name" value="CobA/CysG_C"/>
</dbReference>
<dbReference type="EMBL" id="BPFH01000001">
    <property type="protein sequence ID" value="GIT93787.1"/>
    <property type="molecule type" value="Genomic_DNA"/>
</dbReference>
<evidence type="ECO:0000256" key="8">
    <source>
        <dbReference type="ARBA" id="ARBA00023027"/>
    </source>
</evidence>
<gene>
    <name evidence="17" type="ORF">JANAI62_04100</name>
</gene>
<comment type="pathway">
    <text evidence="1">Porphyrin-containing compound metabolism; siroheme biosynthesis; sirohydrochlorin from precorrin-2: step 1/1.</text>
</comment>
<organism evidence="17 18">
    <name type="scientific">Jannaschia pagri</name>
    <dbReference type="NCBI Taxonomy" id="2829797"/>
    <lineage>
        <taxon>Bacteria</taxon>
        <taxon>Pseudomonadati</taxon>
        <taxon>Pseudomonadota</taxon>
        <taxon>Alphaproteobacteria</taxon>
        <taxon>Rhodobacterales</taxon>
        <taxon>Roseobacteraceae</taxon>
        <taxon>Jannaschia</taxon>
    </lineage>
</organism>
<comment type="caution">
    <text evidence="17">The sequence shown here is derived from an EMBL/GenBank/DDBJ whole genome shotgun (WGS) entry which is preliminary data.</text>
</comment>
<dbReference type="InterPro" id="IPR012409">
    <property type="entry name" value="Sirohaem_synth"/>
</dbReference>
<dbReference type="NCBIfam" id="TIGR01470">
    <property type="entry name" value="cysG_Nterm"/>
    <property type="match status" value="1"/>
</dbReference>
<comment type="similarity">
    <text evidence="2 14">Belongs to the precorrin methyltransferase family.</text>
</comment>
<dbReference type="Gene3D" id="3.40.1010.10">
    <property type="entry name" value="Cobalt-precorrin-4 Transmethylase, Domain 1"/>
    <property type="match status" value="1"/>
</dbReference>
<proteinExistence type="inferred from homology"/>
<dbReference type="PIRSF" id="PIRSF036426">
    <property type="entry name" value="Sirohaem_synth"/>
    <property type="match status" value="1"/>
</dbReference>
<sequence>MKTFPMFLQMAGRRVVIVGGGEQAAQKARLILKTEARIDVLAPSLEEELADLAAAGRVHHDAGPISAAHFADTSLVFVATGCAGADGALHALAKAAGTTVNVVDRPDLCDAITPSIVDRDPVVVAIGTEGTAPVLARQIKTRMEQALEPRLGDLAALAGRLRSSAAQRLGPRARRDLWRWVFNDAPRAVHAGGAEREAAQLIKDAIRTGDFGAKAGGSVALVGAGPGAADLITLRAVQRLQEADVIFYDRLVDPEVLELARRDAERVYVGKAPGCHAWPQERITAMLVATARQGKRVVRLKSGDPGVFGRAAEELEALKGADIPVEIVPGVTSASGAAAAAGEVLTERGKVDTLVLTTGHSEIRPEAPEWFDRLVPGTRVALYMAVRAAGDVSRLLASAPQADRIEICVVANAQTEHQQVVTCTPRALPTCLERHGITDTAIIFVTLPKTAAVAPLKQIA</sequence>
<dbReference type="Gene3D" id="3.40.50.720">
    <property type="entry name" value="NAD(P)-binding Rossmann-like Domain"/>
    <property type="match status" value="1"/>
</dbReference>
<dbReference type="InterPro" id="IPR006367">
    <property type="entry name" value="Sirohaem_synthase_N"/>
</dbReference>
<evidence type="ECO:0000259" key="15">
    <source>
        <dbReference type="Pfam" id="PF00590"/>
    </source>
</evidence>
<dbReference type="InterPro" id="IPR003043">
    <property type="entry name" value="Uropor_MeTrfase_CS"/>
</dbReference>
<evidence type="ECO:0000256" key="11">
    <source>
        <dbReference type="ARBA" id="ARBA00023268"/>
    </source>
</evidence>
<dbReference type="CDD" id="cd11642">
    <property type="entry name" value="SUMT"/>
    <property type="match status" value="1"/>
</dbReference>
<evidence type="ECO:0000256" key="10">
    <source>
        <dbReference type="ARBA" id="ARBA00023244"/>
    </source>
</evidence>
<keyword evidence="9" id="KW-0456">Lyase</keyword>
<dbReference type="InterPro" id="IPR014776">
    <property type="entry name" value="4pyrrole_Mease_sub2"/>
</dbReference>
<evidence type="ECO:0000256" key="13">
    <source>
        <dbReference type="ARBA" id="ARBA00047561"/>
    </source>
</evidence>
<evidence type="ECO:0000256" key="7">
    <source>
        <dbReference type="ARBA" id="ARBA00023002"/>
    </source>
</evidence>
<dbReference type="NCBIfam" id="NF007922">
    <property type="entry name" value="PRK10637.1"/>
    <property type="match status" value="1"/>
</dbReference>
<reference evidence="17 18" key="1">
    <citation type="submission" date="2021-05" db="EMBL/GenBank/DDBJ databases">
        <title>Bacteria Genome sequencing.</title>
        <authorList>
            <person name="Takabe Y."/>
            <person name="Nakajima Y."/>
            <person name="Suzuki S."/>
            <person name="Shiozaki T."/>
        </authorList>
    </citation>
    <scope>NUCLEOTIDE SEQUENCE [LARGE SCALE GENOMIC DNA]</scope>
    <source>
        <strain evidence="17 18">AI_62</strain>
    </source>
</reference>
<comment type="catalytic activity">
    <reaction evidence="13">
        <text>precorrin-2 + NAD(+) = sirohydrochlorin + NADH + 2 H(+)</text>
        <dbReference type="Rhea" id="RHEA:15613"/>
        <dbReference type="ChEBI" id="CHEBI:15378"/>
        <dbReference type="ChEBI" id="CHEBI:57540"/>
        <dbReference type="ChEBI" id="CHEBI:57945"/>
        <dbReference type="ChEBI" id="CHEBI:58351"/>
        <dbReference type="ChEBI" id="CHEBI:58827"/>
        <dbReference type="EC" id="1.3.1.76"/>
    </reaction>
</comment>
<dbReference type="SUPFAM" id="SSF51735">
    <property type="entry name" value="NAD(P)-binding Rossmann-fold domains"/>
    <property type="match status" value="1"/>
</dbReference>
<keyword evidence="8" id="KW-0520">NAD</keyword>
<evidence type="ECO:0000313" key="17">
    <source>
        <dbReference type="EMBL" id="GIT93787.1"/>
    </source>
</evidence>
<dbReference type="InterPro" id="IPR035996">
    <property type="entry name" value="4pyrrol_Methylase_sf"/>
</dbReference>
<evidence type="ECO:0000256" key="4">
    <source>
        <dbReference type="ARBA" id="ARBA00022603"/>
    </source>
</evidence>
<dbReference type="Pfam" id="PF10414">
    <property type="entry name" value="CysG_dimeriser"/>
    <property type="match status" value="1"/>
</dbReference>
<keyword evidence="3" id="KW-0169">Cobalamin biosynthesis</keyword>
<dbReference type="PANTHER" id="PTHR45790:SF3">
    <property type="entry name" value="S-ADENOSYL-L-METHIONINE-DEPENDENT UROPORPHYRINOGEN III METHYLTRANSFERASE, CHLOROPLASTIC"/>
    <property type="match status" value="1"/>
</dbReference>
<evidence type="ECO:0000256" key="1">
    <source>
        <dbReference type="ARBA" id="ARBA00005010"/>
    </source>
</evidence>
<feature type="domain" description="Tetrapyrrole methylase" evidence="15">
    <location>
        <begin position="219"/>
        <end position="425"/>
    </location>
</feature>
<dbReference type="SUPFAM" id="SSF53790">
    <property type="entry name" value="Tetrapyrrole methylase"/>
    <property type="match status" value="1"/>
</dbReference>
<dbReference type="NCBIfam" id="TIGR01469">
    <property type="entry name" value="cobA_cysG_Cterm"/>
    <property type="match status" value="1"/>
</dbReference>